<evidence type="ECO:0000313" key="3">
    <source>
        <dbReference type="Proteomes" id="UP000222564"/>
    </source>
</evidence>
<accession>A0A2C6L1G4</accession>
<gene>
    <name evidence="2" type="ORF">P378_19385</name>
</gene>
<dbReference type="AlphaFoldDB" id="A0A2C6L1G4"/>
<comment type="caution">
    <text evidence="2">The sequence shown here is derived from an EMBL/GenBank/DDBJ whole genome shotgun (WGS) entry which is preliminary data.</text>
</comment>
<keyword evidence="3" id="KW-1185">Reference proteome</keyword>
<dbReference type="InterPro" id="IPR010359">
    <property type="entry name" value="IrrE_HExxH"/>
</dbReference>
<evidence type="ECO:0000313" key="2">
    <source>
        <dbReference type="EMBL" id="PHJ36931.1"/>
    </source>
</evidence>
<feature type="non-terminal residue" evidence="2">
    <location>
        <position position="134"/>
    </location>
</feature>
<dbReference type="Pfam" id="PF06114">
    <property type="entry name" value="Peptidase_M78"/>
    <property type="match status" value="1"/>
</dbReference>
<organism evidence="2 3">
    <name type="scientific">Desulforamulus profundi</name>
    <dbReference type="NCBI Taxonomy" id="1383067"/>
    <lineage>
        <taxon>Bacteria</taxon>
        <taxon>Bacillati</taxon>
        <taxon>Bacillota</taxon>
        <taxon>Clostridia</taxon>
        <taxon>Eubacteriales</taxon>
        <taxon>Peptococcaceae</taxon>
        <taxon>Desulforamulus</taxon>
    </lineage>
</organism>
<feature type="domain" description="IrrE N-terminal-like" evidence="1">
    <location>
        <begin position="45"/>
        <end position="131"/>
    </location>
</feature>
<evidence type="ECO:0000259" key="1">
    <source>
        <dbReference type="Pfam" id="PF06114"/>
    </source>
</evidence>
<protein>
    <recommendedName>
        <fullName evidence="1">IrrE N-terminal-like domain-containing protein</fullName>
    </recommendedName>
</protein>
<dbReference type="Proteomes" id="UP000222564">
    <property type="component" value="Unassembled WGS sequence"/>
</dbReference>
<name>A0A2C6L1G4_9FIRM</name>
<dbReference type="Gene3D" id="1.10.10.2910">
    <property type="match status" value="1"/>
</dbReference>
<dbReference type="OrthoDB" id="9816277at2"/>
<reference evidence="2 3" key="1">
    <citation type="submission" date="2013-09" db="EMBL/GenBank/DDBJ databases">
        <title>Biodegradation of hydrocarbons in the deep terrestrial subsurface : characterization of a microbial consortium composed of two Desulfotomaculum species originating from a deep geological formation.</title>
        <authorList>
            <person name="Aullo T."/>
            <person name="Berlendis S."/>
            <person name="Lascourreges J.-F."/>
            <person name="Dessort D."/>
            <person name="Saint-Laurent S."/>
            <person name="Schraauwers B."/>
            <person name="Mas J."/>
            <person name="Magot M."/>
            <person name="Ranchou-Peyruse A."/>
        </authorList>
    </citation>
    <scope>NUCLEOTIDE SEQUENCE [LARGE SCALE GENOMIC DNA]</scope>
    <source>
        <strain evidence="2 3">Bs107</strain>
    </source>
</reference>
<dbReference type="RefSeq" id="WP_099084088.1">
    <property type="nucleotide sequence ID" value="NZ_AWQQ01000134.1"/>
</dbReference>
<dbReference type="EMBL" id="AWQQ01000134">
    <property type="protein sequence ID" value="PHJ36931.1"/>
    <property type="molecule type" value="Genomic_DNA"/>
</dbReference>
<proteinExistence type="predicted"/>
<sequence>MHWIKREVRNLQEQYHTSDPFELADYLEYILVPFPFRKIRGMLLVFEGTTFIGYNNTLPYREQKLVIYHEIAHRRLHPSLNYFMVLDNLRSICIGKYERQVDRFVAELLLSEKKPEPGESIYEFARRYDVPVKL</sequence>